<protein>
    <recommendedName>
        <fullName evidence="2">DUF6699 domain-containing protein</fullName>
    </recommendedName>
</protein>
<reference evidence="3 4" key="1">
    <citation type="submission" date="2014-04" db="EMBL/GenBank/DDBJ databases">
        <authorList>
            <consortium name="DOE Joint Genome Institute"/>
            <person name="Kuo A."/>
            <person name="Girlanda M."/>
            <person name="Perotto S."/>
            <person name="Kohler A."/>
            <person name="Nagy L.G."/>
            <person name="Floudas D."/>
            <person name="Copeland A."/>
            <person name="Barry K.W."/>
            <person name="Cichocki N."/>
            <person name="Veneault-Fourrey C."/>
            <person name="LaButti K."/>
            <person name="Lindquist E.A."/>
            <person name="Lipzen A."/>
            <person name="Lundell T."/>
            <person name="Morin E."/>
            <person name="Murat C."/>
            <person name="Sun H."/>
            <person name="Tunlid A."/>
            <person name="Henrissat B."/>
            <person name="Grigoriev I.V."/>
            <person name="Hibbett D.S."/>
            <person name="Martin F."/>
            <person name="Nordberg H.P."/>
            <person name="Cantor M.N."/>
            <person name="Hua S.X."/>
        </authorList>
    </citation>
    <scope>NUCLEOTIDE SEQUENCE [LARGE SCALE GENOMIC DNA]</scope>
    <source>
        <strain evidence="3 4">MUT 4182</strain>
    </source>
</reference>
<name>A0A0C3Q0L8_9AGAM</name>
<proteinExistence type="predicted"/>
<dbReference type="AlphaFoldDB" id="A0A0C3Q0L8"/>
<dbReference type="Pfam" id="PF20415">
    <property type="entry name" value="DUF6699"/>
    <property type="match status" value="1"/>
</dbReference>
<dbReference type="Proteomes" id="UP000054248">
    <property type="component" value="Unassembled WGS sequence"/>
</dbReference>
<feature type="domain" description="DUF6699" evidence="2">
    <location>
        <begin position="67"/>
        <end position="199"/>
    </location>
</feature>
<sequence length="218" mass="24132">MSAMTSPSSIKRVRFTPDVKDADDVSPSPAPSVLPKTPRHAAVPMGTYGYPPSPPLSDSSSLGGFNIVFDVRVKPSKAYIPSTDGSALPLTEYFNVPATQPLQRRIQLISRYTGWRIVVENPKGVTIGDVLYRIRDSMNKIASKEEFNSVAEDAQADILKAYQRNCSATSNGAKLRDLQEGLKRVDWLGKRTLFAGIQKDEAYISRRIRSHSERAETF</sequence>
<dbReference type="EMBL" id="KN823987">
    <property type="protein sequence ID" value="KIO15529.1"/>
    <property type="molecule type" value="Genomic_DNA"/>
</dbReference>
<evidence type="ECO:0000313" key="3">
    <source>
        <dbReference type="EMBL" id="KIO15529.1"/>
    </source>
</evidence>
<dbReference type="STRING" id="1051891.A0A0C3Q0L8"/>
<feature type="non-terminal residue" evidence="3">
    <location>
        <position position="218"/>
    </location>
</feature>
<dbReference type="OrthoDB" id="3144234at2759"/>
<dbReference type="InterPro" id="IPR046522">
    <property type="entry name" value="DUF6699"/>
</dbReference>
<evidence type="ECO:0000313" key="4">
    <source>
        <dbReference type="Proteomes" id="UP000054248"/>
    </source>
</evidence>
<evidence type="ECO:0000256" key="1">
    <source>
        <dbReference type="SAM" id="MobiDB-lite"/>
    </source>
</evidence>
<feature type="region of interest" description="Disordered" evidence="1">
    <location>
        <begin position="1"/>
        <end position="39"/>
    </location>
</feature>
<keyword evidence="4" id="KW-1185">Reference proteome</keyword>
<accession>A0A0C3Q0L8</accession>
<organism evidence="3 4">
    <name type="scientific">Tulasnella calospora MUT 4182</name>
    <dbReference type="NCBI Taxonomy" id="1051891"/>
    <lineage>
        <taxon>Eukaryota</taxon>
        <taxon>Fungi</taxon>
        <taxon>Dikarya</taxon>
        <taxon>Basidiomycota</taxon>
        <taxon>Agaricomycotina</taxon>
        <taxon>Agaricomycetes</taxon>
        <taxon>Cantharellales</taxon>
        <taxon>Tulasnellaceae</taxon>
        <taxon>Tulasnella</taxon>
    </lineage>
</organism>
<evidence type="ECO:0000259" key="2">
    <source>
        <dbReference type="Pfam" id="PF20415"/>
    </source>
</evidence>
<gene>
    <name evidence="3" type="ORF">M407DRAFT_13253</name>
</gene>
<reference evidence="4" key="2">
    <citation type="submission" date="2015-01" db="EMBL/GenBank/DDBJ databases">
        <title>Evolutionary Origins and Diversification of the Mycorrhizal Mutualists.</title>
        <authorList>
            <consortium name="DOE Joint Genome Institute"/>
            <consortium name="Mycorrhizal Genomics Consortium"/>
            <person name="Kohler A."/>
            <person name="Kuo A."/>
            <person name="Nagy L.G."/>
            <person name="Floudas D."/>
            <person name="Copeland A."/>
            <person name="Barry K.W."/>
            <person name="Cichocki N."/>
            <person name="Veneault-Fourrey C."/>
            <person name="LaButti K."/>
            <person name="Lindquist E.A."/>
            <person name="Lipzen A."/>
            <person name="Lundell T."/>
            <person name="Morin E."/>
            <person name="Murat C."/>
            <person name="Riley R."/>
            <person name="Ohm R."/>
            <person name="Sun H."/>
            <person name="Tunlid A."/>
            <person name="Henrissat B."/>
            <person name="Grigoriev I.V."/>
            <person name="Hibbett D.S."/>
            <person name="Martin F."/>
        </authorList>
    </citation>
    <scope>NUCLEOTIDE SEQUENCE [LARGE SCALE GENOMIC DNA]</scope>
    <source>
        <strain evidence="4">MUT 4182</strain>
    </source>
</reference>
<dbReference type="HOGENOM" id="CLU_1269615_0_0_1"/>